<organism evidence="1 2">
    <name type="scientific">Oxynema aestuarii AP17</name>
    <dbReference type="NCBI Taxonomy" id="2064643"/>
    <lineage>
        <taxon>Bacteria</taxon>
        <taxon>Bacillati</taxon>
        <taxon>Cyanobacteriota</taxon>
        <taxon>Cyanophyceae</taxon>
        <taxon>Oscillatoriophycideae</taxon>
        <taxon>Oscillatoriales</taxon>
        <taxon>Oscillatoriaceae</taxon>
        <taxon>Oxynema</taxon>
        <taxon>Oxynema aestuarii</taxon>
    </lineage>
</organism>
<reference evidence="1 2" key="1">
    <citation type="submission" date="2020-04" db="EMBL/GenBank/DDBJ databases">
        <authorList>
            <person name="Basu S."/>
            <person name="Maruthanayagam V."/>
            <person name="Chakraborty S."/>
            <person name="Pramanik A."/>
            <person name="Mukherjee J."/>
            <person name="Brink B."/>
        </authorList>
    </citation>
    <scope>NUCLEOTIDE SEQUENCE [LARGE SCALE GENOMIC DNA]</scope>
    <source>
        <strain evidence="1 2">AP17</strain>
    </source>
</reference>
<keyword evidence="2" id="KW-1185">Reference proteome</keyword>
<evidence type="ECO:0000313" key="2">
    <source>
        <dbReference type="Proteomes" id="UP000500857"/>
    </source>
</evidence>
<gene>
    <name evidence="1" type="ORF">HCG48_06940</name>
</gene>
<dbReference type="AlphaFoldDB" id="A0A6H1TVW2"/>
<evidence type="ECO:0000313" key="1">
    <source>
        <dbReference type="EMBL" id="QIZ70346.1"/>
    </source>
</evidence>
<dbReference type="Proteomes" id="UP000500857">
    <property type="component" value="Chromosome"/>
</dbReference>
<name>A0A6H1TVW2_9CYAN</name>
<dbReference type="RefSeq" id="WP_168568501.1">
    <property type="nucleotide sequence ID" value="NZ_CP051167.1"/>
</dbReference>
<proteinExistence type="predicted"/>
<dbReference type="KEGG" id="oxy:HCG48_06940"/>
<sequence length="63" mass="6565">MPKTRPSIADVPIRTIEGFCPVKSLPIPASVAPMAIAPSPAYRQAASSFYPLGLMPIAAIEVG</sequence>
<accession>A0A6H1TVW2</accession>
<protein>
    <submittedName>
        <fullName evidence="1">Uncharacterized protein</fullName>
    </submittedName>
</protein>
<dbReference type="EMBL" id="CP051167">
    <property type="protein sequence ID" value="QIZ70346.1"/>
    <property type="molecule type" value="Genomic_DNA"/>
</dbReference>